<reference evidence="1 2" key="1">
    <citation type="submission" date="2023-03" db="EMBL/GenBank/DDBJ databases">
        <title>WGS of Gossypium arboreum.</title>
        <authorList>
            <person name="Yu D."/>
        </authorList>
    </citation>
    <scope>NUCLEOTIDE SEQUENCE [LARGE SCALE GENOMIC DNA]</scope>
    <source>
        <tissue evidence="1">Leaf</tissue>
    </source>
</reference>
<keyword evidence="2" id="KW-1185">Reference proteome</keyword>
<evidence type="ECO:0000313" key="2">
    <source>
        <dbReference type="Proteomes" id="UP001358586"/>
    </source>
</evidence>
<accession>A0ABR0NP74</accession>
<dbReference type="EMBL" id="JARKNE010000009">
    <property type="protein sequence ID" value="KAK5803140.1"/>
    <property type="molecule type" value="Genomic_DNA"/>
</dbReference>
<proteinExistence type="predicted"/>
<evidence type="ECO:0000313" key="1">
    <source>
        <dbReference type="EMBL" id="KAK5803140.1"/>
    </source>
</evidence>
<gene>
    <name evidence="1" type="ORF">PVK06_030781</name>
</gene>
<comment type="caution">
    <text evidence="1">The sequence shown here is derived from an EMBL/GenBank/DDBJ whole genome shotgun (WGS) entry which is preliminary data.</text>
</comment>
<organism evidence="1 2">
    <name type="scientific">Gossypium arboreum</name>
    <name type="common">Tree cotton</name>
    <name type="synonym">Gossypium nanking</name>
    <dbReference type="NCBI Taxonomy" id="29729"/>
    <lineage>
        <taxon>Eukaryota</taxon>
        <taxon>Viridiplantae</taxon>
        <taxon>Streptophyta</taxon>
        <taxon>Embryophyta</taxon>
        <taxon>Tracheophyta</taxon>
        <taxon>Spermatophyta</taxon>
        <taxon>Magnoliopsida</taxon>
        <taxon>eudicotyledons</taxon>
        <taxon>Gunneridae</taxon>
        <taxon>Pentapetalae</taxon>
        <taxon>rosids</taxon>
        <taxon>malvids</taxon>
        <taxon>Malvales</taxon>
        <taxon>Malvaceae</taxon>
        <taxon>Malvoideae</taxon>
        <taxon>Gossypium</taxon>
    </lineage>
</organism>
<protein>
    <submittedName>
        <fullName evidence="1">Uncharacterized protein</fullName>
    </submittedName>
</protein>
<name>A0ABR0NP74_GOSAR</name>
<sequence>MLIGNASLDSLRDVLGKIVIFSRSRNWICLRTYGVVKVDGGFAAAGGVLPDQSERVMPIVLLTGFGRKRKSKSNSSSRV</sequence>
<dbReference type="Proteomes" id="UP001358586">
    <property type="component" value="Chromosome 9"/>
</dbReference>